<name>A0AAD7PNV5_QUISA</name>
<keyword evidence="1" id="KW-1133">Transmembrane helix</keyword>
<reference evidence="2" key="1">
    <citation type="journal article" date="2023" name="Science">
        <title>Elucidation of the pathway for biosynthesis of saponin adjuvants from the soapbark tree.</title>
        <authorList>
            <person name="Reed J."/>
            <person name="Orme A."/>
            <person name="El-Demerdash A."/>
            <person name="Owen C."/>
            <person name="Martin L.B.B."/>
            <person name="Misra R.C."/>
            <person name="Kikuchi S."/>
            <person name="Rejzek M."/>
            <person name="Martin A.C."/>
            <person name="Harkess A."/>
            <person name="Leebens-Mack J."/>
            <person name="Louveau T."/>
            <person name="Stephenson M.J."/>
            <person name="Osbourn A."/>
        </authorList>
    </citation>
    <scope>NUCLEOTIDE SEQUENCE</scope>
    <source>
        <strain evidence="2">S10</strain>
    </source>
</reference>
<dbReference type="GO" id="GO:0004617">
    <property type="term" value="F:phosphoglycerate dehydrogenase activity"/>
    <property type="evidence" value="ECO:0007669"/>
    <property type="project" value="TreeGrafter"/>
</dbReference>
<dbReference type="EMBL" id="JARAOO010000007">
    <property type="protein sequence ID" value="KAJ7962458.1"/>
    <property type="molecule type" value="Genomic_DNA"/>
</dbReference>
<comment type="caution">
    <text evidence="2">The sequence shown here is derived from an EMBL/GenBank/DDBJ whole genome shotgun (WGS) entry which is preliminary data.</text>
</comment>
<dbReference type="Proteomes" id="UP001163823">
    <property type="component" value="Chromosome 7"/>
</dbReference>
<keyword evidence="3" id="KW-1185">Reference proteome</keyword>
<evidence type="ECO:0000313" key="3">
    <source>
        <dbReference type="Proteomes" id="UP001163823"/>
    </source>
</evidence>
<dbReference type="PANTHER" id="PTHR42938:SF19">
    <property type="entry name" value="OS08G0151600 PROTEIN"/>
    <property type="match status" value="1"/>
</dbReference>
<organism evidence="2 3">
    <name type="scientific">Quillaja saponaria</name>
    <name type="common">Soap bark tree</name>
    <dbReference type="NCBI Taxonomy" id="32244"/>
    <lineage>
        <taxon>Eukaryota</taxon>
        <taxon>Viridiplantae</taxon>
        <taxon>Streptophyta</taxon>
        <taxon>Embryophyta</taxon>
        <taxon>Tracheophyta</taxon>
        <taxon>Spermatophyta</taxon>
        <taxon>Magnoliopsida</taxon>
        <taxon>eudicotyledons</taxon>
        <taxon>Gunneridae</taxon>
        <taxon>Pentapetalae</taxon>
        <taxon>rosids</taxon>
        <taxon>fabids</taxon>
        <taxon>Fabales</taxon>
        <taxon>Quillajaceae</taxon>
        <taxon>Quillaja</taxon>
    </lineage>
</organism>
<dbReference type="PANTHER" id="PTHR42938">
    <property type="entry name" value="FORMATE DEHYDROGENASE 1"/>
    <property type="match status" value="1"/>
</dbReference>
<accession>A0AAD7PNV5</accession>
<protein>
    <submittedName>
        <fullName evidence="2">Erythronate-4-phosphate dehydrogenase family protein</fullName>
    </submittedName>
</protein>
<evidence type="ECO:0000256" key="1">
    <source>
        <dbReference type="SAM" id="Phobius"/>
    </source>
</evidence>
<keyword evidence="1" id="KW-0812">Transmembrane</keyword>
<sequence length="335" mass="36866">MEQQEDDSSMAISKTGNSYNFLNGPSLHHSAWFEIRLFYVRVAPCVTDSVPDHLTLCHLHREIGVSLEINGHRIPASEAATLKLRRDRVDKESSEVTYVSTDSIRVTGSVEFEVYENEGLILCGSLERLEANWTNGGVGLGNDSKSGWIMDCHMAAAISSGSSAFFQPKLGVSSPSIEVYVAGCCSGVPVILTKTTQMSLRRKLLRHSMLDAIPEDEEIEKEQKSTKGLVHQRKLQSICPNLSGHIPLSEEMTVVYVLEITGPEVDGYESDLKTGHGFHYEDMYTGEDGQLSWFNAGVRVGVGIGLGMCLGVGVGVGLLMRSYQATTRNFKRRFL</sequence>
<feature type="transmembrane region" description="Helical" evidence="1">
    <location>
        <begin position="300"/>
        <end position="323"/>
    </location>
</feature>
<proteinExistence type="predicted"/>
<dbReference type="KEGG" id="qsa:O6P43_017676"/>
<keyword evidence="1" id="KW-0472">Membrane</keyword>
<dbReference type="AlphaFoldDB" id="A0AAD7PNV5"/>
<evidence type="ECO:0000313" key="2">
    <source>
        <dbReference type="EMBL" id="KAJ7962458.1"/>
    </source>
</evidence>
<gene>
    <name evidence="2" type="ORF">O6P43_017676</name>
</gene>